<dbReference type="InterPro" id="IPR001650">
    <property type="entry name" value="Helicase_C-like"/>
</dbReference>
<dbReference type="Pfam" id="PF00270">
    <property type="entry name" value="DEAD"/>
    <property type="match status" value="1"/>
</dbReference>
<keyword evidence="2" id="KW-0547">Nucleotide-binding</keyword>
<keyword evidence="3" id="KW-0378">Hydrolase</keyword>
<dbReference type="PROSITE" id="PS51192">
    <property type="entry name" value="HELICASE_ATP_BIND_1"/>
    <property type="match status" value="1"/>
</dbReference>
<organism evidence="9 10">
    <name type="scientific">Acanthamoeba castellanii (strain ATCC 30010 / Neff)</name>
    <dbReference type="NCBI Taxonomy" id="1257118"/>
    <lineage>
        <taxon>Eukaryota</taxon>
        <taxon>Amoebozoa</taxon>
        <taxon>Discosea</taxon>
        <taxon>Longamoebia</taxon>
        <taxon>Centramoebida</taxon>
        <taxon>Acanthamoebidae</taxon>
        <taxon>Acanthamoeba</taxon>
    </lineage>
</organism>
<dbReference type="STRING" id="1257118.L8H8J0"/>
<dbReference type="Gene3D" id="3.40.50.300">
    <property type="entry name" value="P-loop containing nucleotide triphosphate hydrolases"/>
    <property type="match status" value="2"/>
</dbReference>
<feature type="domain" description="Helicase C-terminal" evidence="8">
    <location>
        <begin position="174"/>
        <end position="331"/>
    </location>
</feature>
<dbReference type="GO" id="GO:0003676">
    <property type="term" value="F:nucleic acid binding"/>
    <property type="evidence" value="ECO:0007669"/>
    <property type="project" value="InterPro"/>
</dbReference>
<dbReference type="GO" id="GO:0005524">
    <property type="term" value="F:ATP binding"/>
    <property type="evidence" value="ECO:0007669"/>
    <property type="project" value="UniProtKB-KW"/>
</dbReference>
<feature type="signal peptide" evidence="6">
    <location>
        <begin position="1"/>
        <end position="20"/>
    </location>
</feature>
<dbReference type="OrthoDB" id="10265785at2759"/>
<evidence type="ECO:0000259" key="8">
    <source>
        <dbReference type="PROSITE" id="PS51194"/>
    </source>
</evidence>
<dbReference type="EMBL" id="KB007904">
    <property type="protein sequence ID" value="ELR21485.1"/>
    <property type="molecule type" value="Genomic_DNA"/>
</dbReference>
<accession>L8H8J0</accession>
<sequence length="335" mass="36399">MNGTGKSAALALALLARVDAANPATQCVCICPVREIAYGLCSLMRALGKFTATTFLLVVPGMAKPEGGPHHIVIGTAGRIADMARKRLLDLRQVRLFAADEADRLLEEPRNDLRLVQRMLPRDCRAVWVAGTKVQVELVPQPRTVVSMQRNRLALTGRQFYISVTDTDECRLAALAALYARVVVPRSLVFCSSDDVADRLVRALSAAGHAVGQLRSDAASEECHATTLDVFTSGKTRVLIATQLLEGEGGMAEAMLVVNFDVPQAELRSGRAYASAQHYIRRPGVFGRPGLALHFVPAYSTSGELWQRSGFDPPLQELSLDALPHLAHRLLNRLS</sequence>
<dbReference type="SUPFAM" id="SSF52540">
    <property type="entry name" value="P-loop containing nucleoside triphosphate hydrolases"/>
    <property type="match status" value="1"/>
</dbReference>
<dbReference type="PROSITE" id="PS51194">
    <property type="entry name" value="HELICASE_CTER"/>
    <property type="match status" value="1"/>
</dbReference>
<gene>
    <name evidence="9" type="ORF">ACA1_184310</name>
</gene>
<evidence type="ECO:0000256" key="4">
    <source>
        <dbReference type="ARBA" id="ARBA00022806"/>
    </source>
</evidence>
<evidence type="ECO:0000313" key="10">
    <source>
        <dbReference type="Proteomes" id="UP000011083"/>
    </source>
</evidence>
<evidence type="ECO:0000256" key="5">
    <source>
        <dbReference type="ARBA" id="ARBA00022840"/>
    </source>
</evidence>
<dbReference type="InterPro" id="IPR011545">
    <property type="entry name" value="DEAD/DEAH_box_helicase_dom"/>
</dbReference>
<dbReference type="GO" id="GO:0016787">
    <property type="term" value="F:hydrolase activity"/>
    <property type="evidence" value="ECO:0007669"/>
    <property type="project" value="UniProtKB-KW"/>
</dbReference>
<name>L8H8J0_ACACF</name>
<dbReference type="GeneID" id="14922379"/>
<evidence type="ECO:0000256" key="3">
    <source>
        <dbReference type="ARBA" id="ARBA00022801"/>
    </source>
</evidence>
<dbReference type="RefSeq" id="XP_004346029.1">
    <property type="nucleotide sequence ID" value="XM_004345979.1"/>
</dbReference>
<evidence type="ECO:0000256" key="2">
    <source>
        <dbReference type="ARBA" id="ARBA00022741"/>
    </source>
</evidence>
<keyword evidence="4 9" id="KW-0347">Helicase</keyword>
<dbReference type="PANTHER" id="PTHR47958">
    <property type="entry name" value="ATP-DEPENDENT RNA HELICASE DBP3"/>
    <property type="match status" value="1"/>
</dbReference>
<feature type="domain" description="Helicase ATP-binding" evidence="7">
    <location>
        <begin position="1"/>
        <end position="116"/>
    </location>
</feature>
<evidence type="ECO:0000259" key="7">
    <source>
        <dbReference type="PROSITE" id="PS51192"/>
    </source>
</evidence>
<evidence type="ECO:0000313" key="9">
    <source>
        <dbReference type="EMBL" id="ELR21485.1"/>
    </source>
</evidence>
<proteinExistence type="predicted"/>
<dbReference type="GO" id="GO:0003724">
    <property type="term" value="F:RNA helicase activity"/>
    <property type="evidence" value="ECO:0007669"/>
    <property type="project" value="UniProtKB-EC"/>
</dbReference>
<dbReference type="KEGG" id="acan:ACA1_184310"/>
<feature type="chain" id="PRO_5003990515" description="RNA helicase" evidence="6">
    <location>
        <begin position="21"/>
        <end position="335"/>
    </location>
</feature>
<protein>
    <recommendedName>
        <fullName evidence="1">RNA helicase</fullName>
        <ecNumber evidence="1">3.6.4.13</ecNumber>
    </recommendedName>
</protein>
<keyword evidence="5" id="KW-0067">ATP-binding</keyword>
<dbReference type="InterPro" id="IPR027417">
    <property type="entry name" value="P-loop_NTPase"/>
</dbReference>
<dbReference type="AlphaFoldDB" id="L8H8J0"/>
<dbReference type="Proteomes" id="UP000011083">
    <property type="component" value="Unassembled WGS sequence"/>
</dbReference>
<evidence type="ECO:0000256" key="1">
    <source>
        <dbReference type="ARBA" id="ARBA00012552"/>
    </source>
</evidence>
<evidence type="ECO:0000256" key="6">
    <source>
        <dbReference type="SAM" id="SignalP"/>
    </source>
</evidence>
<dbReference type="EC" id="3.6.4.13" evidence="1"/>
<keyword evidence="6" id="KW-0732">Signal</keyword>
<dbReference type="InterPro" id="IPR014001">
    <property type="entry name" value="Helicase_ATP-bd"/>
</dbReference>
<dbReference type="VEuPathDB" id="AmoebaDB:ACA1_184310"/>
<reference evidence="9 10" key="1">
    <citation type="journal article" date="2013" name="Genome Biol.">
        <title>Genome of Acanthamoeba castellanii highlights extensive lateral gene transfer and early evolution of tyrosine kinase signaling.</title>
        <authorList>
            <person name="Clarke M."/>
            <person name="Lohan A.J."/>
            <person name="Liu B."/>
            <person name="Lagkouvardos I."/>
            <person name="Roy S."/>
            <person name="Zafar N."/>
            <person name="Bertelli C."/>
            <person name="Schilde C."/>
            <person name="Kianianmomeni A."/>
            <person name="Burglin T.R."/>
            <person name="Frech C."/>
            <person name="Turcotte B."/>
            <person name="Kopec K.O."/>
            <person name="Synnott J.M."/>
            <person name="Choo C."/>
            <person name="Paponov I."/>
            <person name="Finkler A."/>
            <person name="Soon Heng Tan C."/>
            <person name="Hutchins A.P."/>
            <person name="Weinmeier T."/>
            <person name="Rattei T."/>
            <person name="Chu J.S."/>
            <person name="Gimenez G."/>
            <person name="Irimia M."/>
            <person name="Rigden D.J."/>
            <person name="Fitzpatrick D.A."/>
            <person name="Lorenzo-Morales J."/>
            <person name="Bateman A."/>
            <person name="Chiu C.H."/>
            <person name="Tang P."/>
            <person name="Hegemann P."/>
            <person name="Fromm H."/>
            <person name="Raoult D."/>
            <person name="Greub G."/>
            <person name="Miranda-Saavedra D."/>
            <person name="Chen N."/>
            <person name="Nash P."/>
            <person name="Ginger M.L."/>
            <person name="Horn M."/>
            <person name="Schaap P."/>
            <person name="Caler L."/>
            <person name="Loftus B."/>
        </authorList>
    </citation>
    <scope>NUCLEOTIDE SEQUENCE [LARGE SCALE GENOMIC DNA]</scope>
    <source>
        <strain evidence="9 10">Neff</strain>
    </source>
</reference>
<keyword evidence="10" id="KW-1185">Reference proteome</keyword>